<accession>A0AAV8SYU6</accession>
<keyword evidence="9" id="KW-0732">Signal</keyword>
<dbReference type="PRINTS" id="PR00364">
    <property type="entry name" value="DISEASERSIST"/>
</dbReference>
<keyword evidence="2" id="KW-0433">Leucine-rich repeat</keyword>
<dbReference type="Gene3D" id="3.80.10.10">
    <property type="entry name" value="Ribonuclease Inhibitor"/>
    <property type="match status" value="2"/>
</dbReference>
<dbReference type="InterPro" id="IPR001611">
    <property type="entry name" value="Leu-rich_rpt"/>
</dbReference>
<keyword evidence="6" id="KW-0520">NAD</keyword>
<dbReference type="PANTHER" id="PTHR11017:SF574">
    <property type="entry name" value="ADP-RIBOSYL CYCLASE_CYCLIC ADP-RIBOSE HYDROLASE"/>
    <property type="match status" value="1"/>
</dbReference>
<keyword evidence="12" id="KW-1185">Reference proteome</keyword>
<dbReference type="Pfam" id="PF23282">
    <property type="entry name" value="WHD_ROQ1"/>
    <property type="match status" value="1"/>
</dbReference>
<dbReference type="InterPro" id="IPR058192">
    <property type="entry name" value="WHD_ROQ1-like"/>
</dbReference>
<evidence type="ECO:0000256" key="4">
    <source>
        <dbReference type="ARBA" id="ARBA00022801"/>
    </source>
</evidence>
<dbReference type="EMBL" id="JAIWQS010000007">
    <property type="protein sequence ID" value="KAJ8759316.1"/>
    <property type="molecule type" value="Genomic_DNA"/>
</dbReference>
<dbReference type="InterPro" id="IPR044974">
    <property type="entry name" value="Disease_R_plants"/>
</dbReference>
<reference evidence="11 12" key="1">
    <citation type="submission" date="2021-09" db="EMBL/GenBank/DDBJ databases">
        <title>Genomic insights and catalytic innovation underlie evolution of tropane alkaloids biosynthesis.</title>
        <authorList>
            <person name="Wang Y.-J."/>
            <person name="Tian T."/>
            <person name="Huang J.-P."/>
            <person name="Huang S.-X."/>
        </authorList>
    </citation>
    <scope>NUCLEOTIDE SEQUENCE [LARGE SCALE GENOMIC DNA]</scope>
    <source>
        <strain evidence="11">KIB-2018</strain>
        <tissue evidence="11">Leaf</tissue>
    </source>
</reference>
<dbReference type="Gene3D" id="3.40.50.10140">
    <property type="entry name" value="Toll/interleukin-1 receptor homology (TIR) domain"/>
    <property type="match status" value="1"/>
</dbReference>
<gene>
    <name evidence="11" type="ORF">K2173_006836</name>
</gene>
<dbReference type="SMART" id="SM00255">
    <property type="entry name" value="TIR"/>
    <property type="match status" value="1"/>
</dbReference>
<feature type="compositionally biased region" description="Acidic residues" evidence="8">
    <location>
        <begin position="1261"/>
        <end position="1282"/>
    </location>
</feature>
<dbReference type="InterPro" id="IPR000157">
    <property type="entry name" value="TIR_dom"/>
</dbReference>
<keyword evidence="3" id="KW-0677">Repeat</keyword>
<dbReference type="PROSITE" id="PS51450">
    <property type="entry name" value="LRR"/>
    <property type="match status" value="1"/>
</dbReference>
<dbReference type="InterPro" id="IPR045344">
    <property type="entry name" value="C-JID"/>
</dbReference>
<dbReference type="InterPro" id="IPR036390">
    <property type="entry name" value="WH_DNA-bd_sf"/>
</dbReference>
<dbReference type="SUPFAM" id="SSF52058">
    <property type="entry name" value="L domain-like"/>
    <property type="match status" value="1"/>
</dbReference>
<evidence type="ECO:0000256" key="9">
    <source>
        <dbReference type="SAM" id="SignalP"/>
    </source>
</evidence>
<dbReference type="InterPro" id="IPR027417">
    <property type="entry name" value="P-loop_NTPase"/>
</dbReference>
<proteinExistence type="predicted"/>
<protein>
    <recommendedName>
        <fullName evidence="1">ADP-ribosyl cyclase/cyclic ADP-ribose hydrolase</fullName>
        <ecNumber evidence="1">3.2.2.6</ecNumber>
    </recommendedName>
</protein>
<feature type="signal peptide" evidence="9">
    <location>
        <begin position="1"/>
        <end position="23"/>
    </location>
</feature>
<evidence type="ECO:0000256" key="1">
    <source>
        <dbReference type="ARBA" id="ARBA00011982"/>
    </source>
</evidence>
<dbReference type="Pfam" id="PF01582">
    <property type="entry name" value="TIR"/>
    <property type="match status" value="1"/>
</dbReference>
<evidence type="ECO:0000256" key="2">
    <source>
        <dbReference type="ARBA" id="ARBA00022614"/>
    </source>
</evidence>
<dbReference type="InterPro" id="IPR035897">
    <property type="entry name" value="Toll_tir_struct_dom_sf"/>
</dbReference>
<organism evidence="11 12">
    <name type="scientific">Erythroxylum novogranatense</name>
    <dbReference type="NCBI Taxonomy" id="1862640"/>
    <lineage>
        <taxon>Eukaryota</taxon>
        <taxon>Viridiplantae</taxon>
        <taxon>Streptophyta</taxon>
        <taxon>Embryophyta</taxon>
        <taxon>Tracheophyta</taxon>
        <taxon>Spermatophyta</taxon>
        <taxon>Magnoliopsida</taxon>
        <taxon>eudicotyledons</taxon>
        <taxon>Gunneridae</taxon>
        <taxon>Pentapetalae</taxon>
        <taxon>rosids</taxon>
        <taxon>fabids</taxon>
        <taxon>Malpighiales</taxon>
        <taxon>Erythroxylaceae</taxon>
        <taxon>Erythroxylum</taxon>
    </lineage>
</organism>
<evidence type="ECO:0000259" key="10">
    <source>
        <dbReference type="PROSITE" id="PS50104"/>
    </source>
</evidence>
<dbReference type="InterPro" id="IPR002182">
    <property type="entry name" value="NB-ARC"/>
</dbReference>
<feature type="chain" id="PRO_5044012454" description="ADP-ribosyl cyclase/cyclic ADP-ribose hydrolase" evidence="9">
    <location>
        <begin position="24"/>
        <end position="1299"/>
    </location>
</feature>
<dbReference type="FunFam" id="3.40.50.10140:FF:000007">
    <property type="entry name" value="Disease resistance protein (TIR-NBS-LRR class)"/>
    <property type="match status" value="1"/>
</dbReference>
<feature type="region of interest" description="Disordered" evidence="8">
    <location>
        <begin position="1255"/>
        <end position="1282"/>
    </location>
</feature>
<comment type="catalytic activity">
    <reaction evidence="7">
        <text>NAD(+) + H2O = ADP-D-ribose + nicotinamide + H(+)</text>
        <dbReference type="Rhea" id="RHEA:16301"/>
        <dbReference type="ChEBI" id="CHEBI:15377"/>
        <dbReference type="ChEBI" id="CHEBI:15378"/>
        <dbReference type="ChEBI" id="CHEBI:17154"/>
        <dbReference type="ChEBI" id="CHEBI:57540"/>
        <dbReference type="ChEBI" id="CHEBI:57967"/>
        <dbReference type="EC" id="3.2.2.6"/>
    </reaction>
    <physiologicalReaction direction="left-to-right" evidence="7">
        <dbReference type="Rhea" id="RHEA:16302"/>
    </physiologicalReaction>
</comment>
<dbReference type="SUPFAM" id="SSF46785">
    <property type="entry name" value="Winged helix' DNA-binding domain"/>
    <property type="match status" value="1"/>
</dbReference>
<dbReference type="Proteomes" id="UP001159364">
    <property type="component" value="Linkage Group LG07"/>
</dbReference>
<dbReference type="EC" id="3.2.2.6" evidence="1"/>
<dbReference type="PANTHER" id="PTHR11017">
    <property type="entry name" value="LEUCINE-RICH REPEAT-CONTAINING PROTEIN"/>
    <property type="match status" value="1"/>
</dbReference>
<dbReference type="SUPFAM" id="SSF52200">
    <property type="entry name" value="Toll/Interleukin receptor TIR domain"/>
    <property type="match status" value="1"/>
</dbReference>
<evidence type="ECO:0000256" key="8">
    <source>
        <dbReference type="SAM" id="MobiDB-lite"/>
    </source>
</evidence>
<sequence length="1299" mass="149110">MLKHTKPIRFLLLLLFATYYPSPSPISSSVDSFTPMATQQWKHHVFISFRGEDTRDNFVCHLYDALSRKGLDTFVDNQLRTGEEINPTLLQAIHDSKVAIIIFSKNYASSSWCLDELLKIIECRETHNQIVIPVFYRVNPSDVRKQNGSFEESLAKHSKNPRYSNEIQKWKDALTKAANISGLGSDAIREDNKLIDQIVRRVLDKSGHLSPRSLEGFVGLKSKMIEVMKTLLATGSSDVRMLGIWGMGGIGKTTLAQAVFAEVSSQFNGHCIVQKVREEWEKGRQQRLLEQLISELLGQSDVKIDTPIIGPEPFLVERLKNKRVFIVLDDVTDRSQLEYLIGNQCWFGAGSKIIITSRDKQVFEGINGINIYEVEALSYTESHQLFAWNALKQKLPSQDHISLIDSFVNYARGNPLAIKLLGSFVCGKGVELWKGALIKLSNCSNEKIHNVLKLSYDGLDREEKAIFLHIACFFKGENIDEAKEVFNSCGLSADVGVSVLVDKSLVTISKYDDKLDMHDLLQEMGREIVRQESNDPRGRSRLWDAEEIRRVFEENEGTEELKIESIILNMSQIRDIVLDPNVFKRVRNLKFLRFYTSRGSKLHLTRGLHFLPNGLRYLYWDKYPLESLPADFDAEELVVLHLPGSNIKQISKEVKGAGKLIKAAAQSLIVSPLISRVIDIVFGKLSFGIGNKVPSSSCRFLSKITHMNMEGCQNLKIFPNNVDLQCLEILNLKGCSNLEIFPEISTNLRKLNVGGTAIKEVHSSSIEGLSRLEKLNMELCEKLESLPSNICKLQALQELNLHYCVSLKKFPEILEPMYNLRRVYLSNSGIEVIPSSIDNLERLESLTLKHCLNLICFPESFGNLVRRIPNFHYSVVFEELKQPHNILDFEDLDQCLHFGISNEFWYSPHQIGGFRTTVMIYTRYYGPQKIEKDSKHVIYLIDLPSHPSLKFFSPEYILDLPLCSMRELPKDLGSLYYLRELNLRGNDLEEIPASIKQLSLLESLQLVGCPKLRSLPELPTSLCKLIAVRCKSLKTLLAFQQPIFNGCQIMFNVNECFKLEEKECEAMAYKLLRNGPKNIQLRYSGSRISEWFKHQTTGDIIRIKLPSNWLSNRRFFGFAFCLVLDYPDIEVTELVKFECYFEDKYNSAILFPYESHFAPYLPFWCVRPTQFVLVWCVHDFNVWISERRQLFRLHCINMASFKFSHREDWKIKECGITPLYMQVDECYVQGDDDEQDDADENAYWMLESLLLRKMPTKDMNSEDTDNDMIPEDDEDELFETEDELFEASDELFETASSSD</sequence>
<dbReference type="Pfam" id="PF00931">
    <property type="entry name" value="NB-ARC"/>
    <property type="match status" value="1"/>
</dbReference>
<dbReference type="InterPro" id="IPR042197">
    <property type="entry name" value="Apaf_helical"/>
</dbReference>
<evidence type="ECO:0000256" key="7">
    <source>
        <dbReference type="ARBA" id="ARBA00047304"/>
    </source>
</evidence>
<evidence type="ECO:0000256" key="3">
    <source>
        <dbReference type="ARBA" id="ARBA00022737"/>
    </source>
</evidence>
<dbReference type="PROSITE" id="PS50104">
    <property type="entry name" value="TIR"/>
    <property type="match status" value="1"/>
</dbReference>
<feature type="domain" description="TIR" evidence="10">
    <location>
        <begin position="41"/>
        <end position="206"/>
    </location>
</feature>
<evidence type="ECO:0000256" key="6">
    <source>
        <dbReference type="ARBA" id="ARBA00023027"/>
    </source>
</evidence>
<dbReference type="GO" id="GO:0006952">
    <property type="term" value="P:defense response"/>
    <property type="evidence" value="ECO:0007669"/>
    <property type="project" value="UniProtKB-KW"/>
</dbReference>
<dbReference type="SUPFAM" id="SSF52540">
    <property type="entry name" value="P-loop containing nucleoside triphosphate hydrolases"/>
    <property type="match status" value="1"/>
</dbReference>
<evidence type="ECO:0000313" key="11">
    <source>
        <dbReference type="EMBL" id="KAJ8759316.1"/>
    </source>
</evidence>
<keyword evidence="4" id="KW-0378">Hydrolase</keyword>
<evidence type="ECO:0000256" key="5">
    <source>
        <dbReference type="ARBA" id="ARBA00022821"/>
    </source>
</evidence>
<evidence type="ECO:0000313" key="12">
    <source>
        <dbReference type="Proteomes" id="UP001159364"/>
    </source>
</evidence>
<dbReference type="GO" id="GO:0007165">
    <property type="term" value="P:signal transduction"/>
    <property type="evidence" value="ECO:0007669"/>
    <property type="project" value="InterPro"/>
</dbReference>
<dbReference type="Pfam" id="PF20160">
    <property type="entry name" value="C-JID"/>
    <property type="match status" value="1"/>
</dbReference>
<dbReference type="Gene3D" id="1.10.8.430">
    <property type="entry name" value="Helical domain of apoptotic protease-activating factors"/>
    <property type="match status" value="1"/>
</dbReference>
<dbReference type="GO" id="GO:0061809">
    <property type="term" value="F:NAD+ nucleosidase activity, cyclic ADP-ribose generating"/>
    <property type="evidence" value="ECO:0007669"/>
    <property type="project" value="UniProtKB-EC"/>
</dbReference>
<dbReference type="InterPro" id="IPR032675">
    <property type="entry name" value="LRR_dom_sf"/>
</dbReference>
<name>A0AAV8SYU6_9ROSI</name>
<dbReference type="Gene3D" id="3.40.50.300">
    <property type="entry name" value="P-loop containing nucleotide triphosphate hydrolases"/>
    <property type="match status" value="1"/>
</dbReference>
<keyword evidence="5" id="KW-0611">Plant defense</keyword>
<comment type="caution">
    <text evidence="11">The sequence shown here is derived from an EMBL/GenBank/DDBJ whole genome shotgun (WGS) entry which is preliminary data.</text>
</comment>
<dbReference type="GO" id="GO:0043531">
    <property type="term" value="F:ADP binding"/>
    <property type="evidence" value="ECO:0007669"/>
    <property type="project" value="InterPro"/>
</dbReference>